<keyword evidence="6" id="KW-0548">Nucleotidyltransferase</keyword>
<dbReference type="Pfam" id="PF00990">
    <property type="entry name" value="GGDEF"/>
    <property type="match status" value="1"/>
</dbReference>
<proteinExistence type="predicted"/>
<evidence type="ECO:0000259" key="4">
    <source>
        <dbReference type="PROSITE" id="PS50110"/>
    </source>
</evidence>
<keyword evidence="3" id="KW-0597">Phosphoprotein</keyword>
<evidence type="ECO:0000256" key="2">
    <source>
        <dbReference type="ARBA" id="ARBA00034247"/>
    </source>
</evidence>
<evidence type="ECO:0000313" key="6">
    <source>
        <dbReference type="EMBL" id="MFC3625788.1"/>
    </source>
</evidence>
<dbReference type="InterPro" id="IPR050469">
    <property type="entry name" value="Diguanylate_Cyclase"/>
</dbReference>
<reference evidence="7" key="1">
    <citation type="journal article" date="2019" name="Int. J. Syst. Evol. Microbiol.">
        <title>The Global Catalogue of Microorganisms (GCM) 10K type strain sequencing project: providing services to taxonomists for standard genome sequencing and annotation.</title>
        <authorList>
            <consortium name="The Broad Institute Genomics Platform"/>
            <consortium name="The Broad Institute Genome Sequencing Center for Infectious Disease"/>
            <person name="Wu L."/>
            <person name="Ma J."/>
        </authorList>
    </citation>
    <scope>NUCLEOTIDE SEQUENCE [LARGE SCALE GENOMIC DNA]</scope>
    <source>
        <strain evidence="7">KCTC 42195</strain>
    </source>
</reference>
<evidence type="ECO:0000259" key="5">
    <source>
        <dbReference type="PROSITE" id="PS50887"/>
    </source>
</evidence>
<comment type="caution">
    <text evidence="6">The sequence shown here is derived from an EMBL/GenBank/DDBJ whole genome shotgun (WGS) entry which is preliminary data.</text>
</comment>
<dbReference type="EC" id="2.7.7.65" evidence="1"/>
<keyword evidence="7" id="KW-1185">Reference proteome</keyword>
<keyword evidence="6" id="KW-0808">Transferase</keyword>
<dbReference type="GO" id="GO:0052621">
    <property type="term" value="F:diguanylate cyclase activity"/>
    <property type="evidence" value="ECO:0007669"/>
    <property type="project" value="UniProtKB-EC"/>
</dbReference>
<comment type="catalytic activity">
    <reaction evidence="2">
        <text>2 GTP = 3',3'-c-di-GMP + 2 diphosphate</text>
        <dbReference type="Rhea" id="RHEA:24898"/>
        <dbReference type="ChEBI" id="CHEBI:33019"/>
        <dbReference type="ChEBI" id="CHEBI:37565"/>
        <dbReference type="ChEBI" id="CHEBI:58805"/>
        <dbReference type="EC" id="2.7.7.65"/>
    </reaction>
</comment>
<gene>
    <name evidence="6" type="ORF">ACFOKJ_06460</name>
</gene>
<feature type="domain" description="Response regulatory" evidence="4">
    <location>
        <begin position="7"/>
        <end position="122"/>
    </location>
</feature>
<dbReference type="InterPro" id="IPR029787">
    <property type="entry name" value="Nucleotide_cyclase"/>
</dbReference>
<dbReference type="PROSITE" id="PS50110">
    <property type="entry name" value="RESPONSE_REGULATORY"/>
    <property type="match status" value="1"/>
</dbReference>
<dbReference type="PANTHER" id="PTHR45138:SF9">
    <property type="entry name" value="DIGUANYLATE CYCLASE DGCM-RELATED"/>
    <property type="match status" value="1"/>
</dbReference>
<dbReference type="EMBL" id="JBHRYH010000013">
    <property type="protein sequence ID" value="MFC3625788.1"/>
    <property type="molecule type" value="Genomic_DNA"/>
</dbReference>
<dbReference type="InterPro" id="IPR011006">
    <property type="entry name" value="CheY-like_superfamily"/>
</dbReference>
<dbReference type="Gene3D" id="3.40.50.2300">
    <property type="match status" value="1"/>
</dbReference>
<dbReference type="SUPFAM" id="SSF55073">
    <property type="entry name" value="Nucleotide cyclase"/>
    <property type="match status" value="1"/>
</dbReference>
<dbReference type="Gene3D" id="3.30.70.270">
    <property type="match status" value="1"/>
</dbReference>
<dbReference type="RefSeq" id="WP_390277653.1">
    <property type="nucleotide sequence ID" value="NZ_JBHRYH010000013.1"/>
</dbReference>
<sequence>MPTSRPRLLLVDDDTNVIQLMAKTLAPLAQLRFATCGEDALRLAHEEVPDLVLLDAEMPGMSGFQVCETMQHDPLLDEVPVIFVTSHSEEAVEAAGLALGAADFITKPIRPAILAARVGNHLRFKLARDQLKRQALIDGLTGVANRRVFDEQLLKEWARAQRAQLPLALLMVDIDHFKPFNDRYGHQQGDVTLKAVAQALQGVVKRPSDLVARYGGEEFVVVLPDTSLDGARQIADSMLQAVQQLAIAHDASATAPWVTVSIGGACFDACGGPQAGGVVTIEMDEQDVLQDGGGSLLQAADAALYEAKHGGRARAVFYALCRPQPTGDGKG</sequence>
<dbReference type="SMART" id="SM00267">
    <property type="entry name" value="GGDEF"/>
    <property type="match status" value="1"/>
</dbReference>
<dbReference type="NCBIfam" id="TIGR00254">
    <property type="entry name" value="GGDEF"/>
    <property type="match status" value="1"/>
</dbReference>
<dbReference type="CDD" id="cd01949">
    <property type="entry name" value="GGDEF"/>
    <property type="match status" value="1"/>
</dbReference>
<dbReference type="PANTHER" id="PTHR45138">
    <property type="entry name" value="REGULATORY COMPONENTS OF SENSORY TRANSDUCTION SYSTEM"/>
    <property type="match status" value="1"/>
</dbReference>
<feature type="domain" description="GGDEF" evidence="5">
    <location>
        <begin position="165"/>
        <end position="320"/>
    </location>
</feature>
<evidence type="ECO:0000256" key="1">
    <source>
        <dbReference type="ARBA" id="ARBA00012528"/>
    </source>
</evidence>
<protein>
    <recommendedName>
        <fullName evidence="1">diguanylate cyclase</fullName>
        <ecNumber evidence="1">2.7.7.65</ecNumber>
    </recommendedName>
</protein>
<dbReference type="InterPro" id="IPR001789">
    <property type="entry name" value="Sig_transdc_resp-reg_receiver"/>
</dbReference>
<dbReference type="PROSITE" id="PS50887">
    <property type="entry name" value="GGDEF"/>
    <property type="match status" value="1"/>
</dbReference>
<dbReference type="SMART" id="SM00448">
    <property type="entry name" value="REC"/>
    <property type="match status" value="1"/>
</dbReference>
<name>A0ABV7TSW6_9NEIS</name>
<dbReference type="InterPro" id="IPR000160">
    <property type="entry name" value="GGDEF_dom"/>
</dbReference>
<evidence type="ECO:0000313" key="7">
    <source>
        <dbReference type="Proteomes" id="UP001595636"/>
    </source>
</evidence>
<dbReference type="InterPro" id="IPR043128">
    <property type="entry name" value="Rev_trsase/Diguanyl_cyclase"/>
</dbReference>
<evidence type="ECO:0000256" key="3">
    <source>
        <dbReference type="PROSITE-ProRule" id="PRU00169"/>
    </source>
</evidence>
<dbReference type="Proteomes" id="UP001595636">
    <property type="component" value="Unassembled WGS sequence"/>
</dbReference>
<dbReference type="Pfam" id="PF00072">
    <property type="entry name" value="Response_reg"/>
    <property type="match status" value="1"/>
</dbReference>
<dbReference type="SUPFAM" id="SSF52172">
    <property type="entry name" value="CheY-like"/>
    <property type="match status" value="1"/>
</dbReference>
<feature type="modified residue" description="4-aspartylphosphate" evidence="3">
    <location>
        <position position="55"/>
    </location>
</feature>
<organism evidence="6 7">
    <name type="scientific">Vogesella amnigena</name>
    <dbReference type="NCBI Taxonomy" id="1507449"/>
    <lineage>
        <taxon>Bacteria</taxon>
        <taxon>Pseudomonadati</taxon>
        <taxon>Pseudomonadota</taxon>
        <taxon>Betaproteobacteria</taxon>
        <taxon>Neisseriales</taxon>
        <taxon>Chromobacteriaceae</taxon>
        <taxon>Vogesella</taxon>
    </lineage>
</organism>
<accession>A0ABV7TSW6</accession>